<comment type="caution">
    <text evidence="6">The sequence shown here is derived from an EMBL/GenBank/DDBJ whole genome shotgun (WGS) entry which is preliminary data.</text>
</comment>
<keyword evidence="7" id="KW-1185">Reference proteome</keyword>
<evidence type="ECO:0000259" key="5">
    <source>
        <dbReference type="Pfam" id="PF14905"/>
    </source>
</evidence>
<keyword evidence="3" id="KW-0998">Cell outer membrane</keyword>
<reference evidence="7" key="1">
    <citation type="journal article" date="2019" name="Int. J. Syst. Evol. Microbiol.">
        <title>The Global Catalogue of Microorganisms (GCM) 10K type strain sequencing project: providing services to taxonomists for standard genome sequencing and annotation.</title>
        <authorList>
            <consortium name="The Broad Institute Genomics Platform"/>
            <consortium name="The Broad Institute Genome Sequencing Center for Infectious Disease"/>
            <person name="Wu L."/>
            <person name="Ma J."/>
        </authorList>
    </citation>
    <scope>NUCLEOTIDE SEQUENCE [LARGE SCALE GENOMIC DNA]</scope>
    <source>
        <strain evidence="7">CGMCC 4.1467</strain>
    </source>
</reference>
<dbReference type="Gene3D" id="2.60.40.1120">
    <property type="entry name" value="Carboxypeptidase-like, regulatory domain"/>
    <property type="match status" value="1"/>
</dbReference>
<dbReference type="InterPro" id="IPR036942">
    <property type="entry name" value="Beta-barrel_TonB_sf"/>
</dbReference>
<dbReference type="InterPro" id="IPR012910">
    <property type="entry name" value="Plug_dom"/>
</dbReference>
<feature type="domain" description="TonB-dependent receptor plug" evidence="4">
    <location>
        <begin position="302"/>
        <end position="392"/>
    </location>
</feature>
<dbReference type="PANTHER" id="PTHR40980">
    <property type="entry name" value="PLUG DOMAIN-CONTAINING PROTEIN"/>
    <property type="match status" value="1"/>
</dbReference>
<gene>
    <name evidence="6" type="ORF">ACFQY0_19230</name>
</gene>
<dbReference type="Gene3D" id="2.170.130.10">
    <property type="entry name" value="TonB-dependent receptor, plug domain"/>
    <property type="match status" value="1"/>
</dbReference>
<dbReference type="RefSeq" id="WP_379715951.1">
    <property type="nucleotide sequence ID" value="NZ_JBHTBS010000015.1"/>
</dbReference>
<protein>
    <submittedName>
        <fullName evidence="6">Outer membrane beta-barrel protein</fullName>
    </submittedName>
</protein>
<name>A0ABW2LD96_9BACT</name>
<evidence type="ECO:0000256" key="2">
    <source>
        <dbReference type="ARBA" id="ARBA00023136"/>
    </source>
</evidence>
<comment type="subcellular location">
    <subcellularLocation>
        <location evidence="1">Cell outer membrane</location>
    </subcellularLocation>
</comment>
<sequence>MLLPISSTQLASVTSYFAFKRRRTTVVKALVRLLAVIAVSPAMVLGPCYGEAMISLPTGISASISDSLFPTIGEAEAESPWGFAAQKKAWQPPGNPARSQTLFEAWEAGSTQQIHARTTPMLPIPVKTGIANVAGESIALPPDDGAWAPADGVGAPAAAASELPLQQGPINPVLAAQTVGECTVMGEISDKTTLDPIIGAIVTIGGTGREAETDRQGRFRVDGLPSGDYLVEVLKLGYSMGSAPASPRPGRPAEIRIALTVKPSDSGDGEFVLAEEVVVGEYSETAQADFEMSIELGQNLVSGLDKSEFTASGISDAAGAVSKIAGANIVGGRYAVVRGLGDRYSNTLVNGALISSADPSKKAVQLDLFPSDLLQSINIFKTFTPNLPGEFAGGLVAIETLSFPEEQILEFEYGIDYNNNLDSDEFWAVPGRDLGMFGKPDDGLPAGITPLEAGGLARGSTSTRPPTASNAAANAAIEEWSALHSSAGMTPTLRSPELGQDLNILYGQTFDFENGIEVGVVASGVWNVGDDVTENVQVGRSFSPGPDQIAGTADDSLLRSQTEDRYESYAGYGLLGSVGVRIKDRHEVSYTFFQNHRGEDHVTRGSDVVIVGEGRTGHIGADDTGFGAGAYVTEAFDSIDPLQRTLTLNQLTGSHKIGDFENPIELGWAFSRSDADEIRPQSRTLFSQELDFTDPRIETELNEPYDPSLGVVRTAGDVYGSNPPLVVSYRENLETHEEAGNERLDLVFPMWSNNSGDFFELSAGGSHFNRSRQVRGRLFTYRIPSNLNDRLIDDDSGEFGVDYLDSFDSLTDPNGDPKFDGWSNIGRAGNLILTEESTSGRTVRNVDAETDLMASYIMGTAKLDRWDFTGGFRYEGESRGYSVLPGLNPGFAVGSPPPEKNSYLLPGILINRSFGQDDEFGVTLGWSKTVARPTFYEFAPTITQDQATGDIIEGNPDLKDTQIYNYDLTVGWRPTPGTSVGISLFHKDMTDPIAQAYNLTRKTWVNGEEGTLQGVELEISKDFLTWWSLTTNFTYIDSSLVYQQALGGASRTIHTTFEGQPEHIFNLNLGYDNVETGWAVNLIYNFTGSYLTGVPLSDIDPPIRRESFDLLDLVVRKRFDIWNGVGIVKLKCGNLLDSTDTQVFDGTDKIYESYKPGRSYSISFKYEF</sequence>
<dbReference type="Pfam" id="PF13620">
    <property type="entry name" value="CarboxypepD_reg"/>
    <property type="match status" value="1"/>
</dbReference>
<dbReference type="Pfam" id="PF14905">
    <property type="entry name" value="OMP_b-brl_3"/>
    <property type="match status" value="1"/>
</dbReference>
<dbReference type="Gene3D" id="2.40.170.20">
    <property type="entry name" value="TonB-dependent receptor, beta-barrel domain"/>
    <property type="match status" value="1"/>
</dbReference>
<dbReference type="PANTHER" id="PTHR40980:SF4">
    <property type="entry name" value="TONB-DEPENDENT RECEPTOR-LIKE BETA-BARREL DOMAIN-CONTAINING PROTEIN"/>
    <property type="match status" value="1"/>
</dbReference>
<dbReference type="InterPro" id="IPR008969">
    <property type="entry name" value="CarboxyPept-like_regulatory"/>
</dbReference>
<dbReference type="Proteomes" id="UP001596472">
    <property type="component" value="Unassembled WGS sequence"/>
</dbReference>
<evidence type="ECO:0000256" key="3">
    <source>
        <dbReference type="ARBA" id="ARBA00023237"/>
    </source>
</evidence>
<dbReference type="Pfam" id="PF07715">
    <property type="entry name" value="Plug"/>
    <property type="match status" value="1"/>
</dbReference>
<dbReference type="SUPFAM" id="SSF49464">
    <property type="entry name" value="Carboxypeptidase regulatory domain-like"/>
    <property type="match status" value="1"/>
</dbReference>
<evidence type="ECO:0000313" key="7">
    <source>
        <dbReference type="Proteomes" id="UP001596472"/>
    </source>
</evidence>
<dbReference type="InterPro" id="IPR037066">
    <property type="entry name" value="Plug_dom_sf"/>
</dbReference>
<evidence type="ECO:0000256" key="1">
    <source>
        <dbReference type="ARBA" id="ARBA00004442"/>
    </source>
</evidence>
<evidence type="ECO:0000313" key="6">
    <source>
        <dbReference type="EMBL" id="MFC7339334.1"/>
    </source>
</evidence>
<dbReference type="SUPFAM" id="SSF56935">
    <property type="entry name" value="Porins"/>
    <property type="match status" value="1"/>
</dbReference>
<evidence type="ECO:0000259" key="4">
    <source>
        <dbReference type="Pfam" id="PF07715"/>
    </source>
</evidence>
<proteinExistence type="predicted"/>
<organism evidence="6 7">
    <name type="scientific">Haloferula chungangensis</name>
    <dbReference type="NCBI Taxonomy" id="1048331"/>
    <lineage>
        <taxon>Bacteria</taxon>
        <taxon>Pseudomonadati</taxon>
        <taxon>Verrucomicrobiota</taxon>
        <taxon>Verrucomicrobiia</taxon>
        <taxon>Verrucomicrobiales</taxon>
        <taxon>Verrucomicrobiaceae</taxon>
        <taxon>Haloferula</taxon>
    </lineage>
</organism>
<feature type="domain" description="Outer membrane protein beta-barrel" evidence="5">
    <location>
        <begin position="850"/>
        <end position="1166"/>
    </location>
</feature>
<keyword evidence="2" id="KW-0472">Membrane</keyword>
<dbReference type="EMBL" id="JBHTBS010000015">
    <property type="protein sequence ID" value="MFC7339334.1"/>
    <property type="molecule type" value="Genomic_DNA"/>
</dbReference>
<dbReference type="InterPro" id="IPR041700">
    <property type="entry name" value="OMP_b-brl_3"/>
</dbReference>
<accession>A0ABW2LD96</accession>